<comment type="domain">
    <text evidence="5">Contains a C-terminal catalytic domain, and an N-terminal region which modulates catalytic activity.</text>
</comment>
<dbReference type="PROSITE" id="PS50122">
    <property type="entry name" value="CHEB"/>
    <property type="match status" value="1"/>
</dbReference>
<dbReference type="EC" id="3.5.1.44" evidence="5"/>
<evidence type="ECO:0000256" key="1">
    <source>
        <dbReference type="ARBA" id="ARBA00022490"/>
    </source>
</evidence>
<protein>
    <recommendedName>
        <fullName evidence="5">Protein-glutamate methylesterase/protein-glutamine glutaminase</fullName>
        <ecNumber evidence="5">3.1.1.61</ecNumber>
        <ecNumber evidence="5">3.5.1.44</ecNumber>
    </recommendedName>
</protein>
<dbReference type="CDD" id="cd16432">
    <property type="entry name" value="CheB_Rec"/>
    <property type="match status" value="1"/>
</dbReference>
<feature type="active site" evidence="5 6">
    <location>
        <position position="194"/>
    </location>
</feature>
<dbReference type="InterPro" id="IPR011006">
    <property type="entry name" value="CheY-like_superfamily"/>
</dbReference>
<dbReference type="GO" id="GO:0000156">
    <property type="term" value="F:phosphorelay response regulator activity"/>
    <property type="evidence" value="ECO:0007669"/>
    <property type="project" value="InterPro"/>
</dbReference>
<dbReference type="GO" id="GO:0005737">
    <property type="term" value="C:cytoplasm"/>
    <property type="evidence" value="ECO:0007669"/>
    <property type="project" value="UniProtKB-SubCell"/>
</dbReference>
<reference evidence="10 11" key="1">
    <citation type="submission" date="2016-10" db="EMBL/GenBank/DDBJ databases">
        <authorList>
            <person name="de Groot N.N."/>
        </authorList>
    </citation>
    <scope>NUCLEOTIDE SEQUENCE [LARGE SCALE GENOMIC DNA]</scope>
    <source>
        <strain evidence="10 11">ASO4-2</strain>
    </source>
</reference>
<dbReference type="EMBL" id="FMXO01000001">
    <property type="protein sequence ID" value="SDB01863.1"/>
    <property type="molecule type" value="Genomic_DNA"/>
</dbReference>
<evidence type="ECO:0000259" key="9">
    <source>
        <dbReference type="PROSITE" id="PS50122"/>
    </source>
</evidence>
<dbReference type="InterPro" id="IPR035909">
    <property type="entry name" value="CheB_C"/>
</dbReference>
<sequence>MINVLVVDDSQSVREYLEHLIGTDPGMRVVGMARNGREALKFLRHSRPDVITMDIEMPEMDGFETTRAIMETDPVPIVIISSLWRPGEVSRTFQAMEAGAVAILQQRAGLRHPDHAASTVELLSTIRQAAAAKVRKLRVPRREISSTDLRPEELPVKPIQVVAVGASTGGPTAIQELLFALPATFPVPLLIVQHIAAGFADGFADWLNNTVPMSVRPARHGETILPGHAYVAPDNLHLLYGPHSTVVLSDAPPEHSMRPAVSCLFRSVSRALGSAGIGILLTGMGRDGAAELKMIKDAGGITFGQDQASSIIHGMPGEALQLGACTYMLPPGKIAEMLLTLTAVPKLHTPKSHS</sequence>
<dbReference type="Proteomes" id="UP000198771">
    <property type="component" value="Unassembled WGS sequence"/>
</dbReference>
<comment type="catalytic activity">
    <reaction evidence="5">
        <text>L-glutaminyl-[protein] + H2O = L-glutamyl-[protein] + NH4(+)</text>
        <dbReference type="Rhea" id="RHEA:16441"/>
        <dbReference type="Rhea" id="RHEA-COMP:10207"/>
        <dbReference type="Rhea" id="RHEA-COMP:10208"/>
        <dbReference type="ChEBI" id="CHEBI:15377"/>
        <dbReference type="ChEBI" id="CHEBI:28938"/>
        <dbReference type="ChEBI" id="CHEBI:29973"/>
        <dbReference type="ChEBI" id="CHEBI:30011"/>
        <dbReference type="EC" id="3.5.1.44"/>
    </reaction>
</comment>
<accession>A0A1G6A1M2</accession>
<keyword evidence="2 5" id="KW-0145">Chemotaxis</keyword>
<evidence type="ECO:0000313" key="11">
    <source>
        <dbReference type="Proteomes" id="UP000198771"/>
    </source>
</evidence>
<dbReference type="GO" id="GO:0006935">
    <property type="term" value="P:chemotaxis"/>
    <property type="evidence" value="ECO:0007669"/>
    <property type="project" value="UniProtKB-UniRule"/>
</dbReference>
<feature type="domain" description="Response regulatory" evidence="8">
    <location>
        <begin position="3"/>
        <end position="121"/>
    </location>
</feature>
<feature type="active site" evidence="5 6">
    <location>
        <position position="167"/>
    </location>
</feature>
<feature type="domain" description="CheB-type methylesterase" evidence="9">
    <location>
        <begin position="155"/>
        <end position="345"/>
    </location>
</feature>
<keyword evidence="5 7" id="KW-0597">Phosphoprotein</keyword>
<dbReference type="Pfam" id="PF01339">
    <property type="entry name" value="CheB_methylest"/>
    <property type="match status" value="1"/>
</dbReference>
<dbReference type="SUPFAM" id="SSF52172">
    <property type="entry name" value="CheY-like"/>
    <property type="match status" value="1"/>
</dbReference>
<dbReference type="PIRSF" id="PIRSF000876">
    <property type="entry name" value="RR_chemtxs_CheB"/>
    <property type="match status" value="1"/>
</dbReference>
<dbReference type="Pfam" id="PF00072">
    <property type="entry name" value="Response_reg"/>
    <property type="match status" value="1"/>
</dbReference>
<dbReference type="Gene3D" id="3.40.50.180">
    <property type="entry name" value="Methylesterase CheB, C-terminal domain"/>
    <property type="match status" value="1"/>
</dbReference>
<dbReference type="STRING" id="617002.SAMN05660653_00035"/>
<dbReference type="HAMAP" id="MF_00099">
    <property type="entry name" value="CheB_chemtxs"/>
    <property type="match status" value="1"/>
</dbReference>
<dbReference type="InterPro" id="IPR008248">
    <property type="entry name" value="CheB-like"/>
</dbReference>
<comment type="subcellular location">
    <subcellularLocation>
        <location evidence="5">Cytoplasm</location>
    </subcellularLocation>
</comment>
<dbReference type="OrthoDB" id="9793421at2"/>
<organism evidence="10 11">
    <name type="scientific">Desulfonatronum thiosulfatophilum</name>
    <dbReference type="NCBI Taxonomy" id="617002"/>
    <lineage>
        <taxon>Bacteria</taxon>
        <taxon>Pseudomonadati</taxon>
        <taxon>Thermodesulfobacteriota</taxon>
        <taxon>Desulfovibrionia</taxon>
        <taxon>Desulfovibrionales</taxon>
        <taxon>Desulfonatronaceae</taxon>
        <taxon>Desulfonatronum</taxon>
    </lineage>
</organism>
<dbReference type="NCBIfam" id="NF001965">
    <property type="entry name" value="PRK00742.1"/>
    <property type="match status" value="1"/>
</dbReference>
<evidence type="ECO:0000256" key="7">
    <source>
        <dbReference type="PROSITE-ProRule" id="PRU00169"/>
    </source>
</evidence>
<dbReference type="EC" id="3.1.1.61" evidence="5"/>
<feature type="active site" evidence="5 6">
    <location>
        <position position="287"/>
    </location>
</feature>
<dbReference type="Gene3D" id="3.40.50.2300">
    <property type="match status" value="1"/>
</dbReference>
<dbReference type="GO" id="GO:0050568">
    <property type="term" value="F:protein-glutamine glutaminase activity"/>
    <property type="evidence" value="ECO:0007669"/>
    <property type="project" value="UniProtKB-UniRule"/>
</dbReference>
<evidence type="ECO:0000259" key="8">
    <source>
        <dbReference type="PROSITE" id="PS50110"/>
    </source>
</evidence>
<evidence type="ECO:0000256" key="2">
    <source>
        <dbReference type="ARBA" id="ARBA00022500"/>
    </source>
</evidence>
<dbReference type="GO" id="GO:0008984">
    <property type="term" value="F:protein-glutamate methylesterase activity"/>
    <property type="evidence" value="ECO:0007669"/>
    <property type="project" value="UniProtKB-UniRule"/>
</dbReference>
<evidence type="ECO:0000256" key="3">
    <source>
        <dbReference type="ARBA" id="ARBA00022801"/>
    </source>
</evidence>
<dbReference type="SMART" id="SM00448">
    <property type="entry name" value="REC"/>
    <property type="match status" value="1"/>
</dbReference>
<comment type="similarity">
    <text evidence="5">Belongs to the CheB family.</text>
</comment>
<evidence type="ECO:0000313" key="10">
    <source>
        <dbReference type="EMBL" id="SDB01863.1"/>
    </source>
</evidence>
<gene>
    <name evidence="5" type="primary">cheB</name>
    <name evidence="10" type="ORF">SAMN05660653_00035</name>
</gene>
<dbReference type="SUPFAM" id="SSF52738">
    <property type="entry name" value="Methylesterase CheB, C-terminal domain"/>
    <property type="match status" value="1"/>
</dbReference>
<name>A0A1G6A1M2_9BACT</name>
<dbReference type="InterPro" id="IPR000673">
    <property type="entry name" value="Sig_transdc_resp-reg_Me-estase"/>
</dbReference>
<evidence type="ECO:0000256" key="6">
    <source>
        <dbReference type="PROSITE-ProRule" id="PRU00050"/>
    </source>
</evidence>
<dbReference type="PANTHER" id="PTHR42872">
    <property type="entry name" value="PROTEIN-GLUTAMATE METHYLESTERASE/PROTEIN-GLUTAMINE GLUTAMINASE"/>
    <property type="match status" value="1"/>
</dbReference>
<dbReference type="AlphaFoldDB" id="A0A1G6A1M2"/>
<feature type="modified residue" description="4-aspartylphosphate" evidence="5 7">
    <location>
        <position position="54"/>
    </location>
</feature>
<comment type="function">
    <text evidence="5">Involved in chemotaxis. Part of a chemotaxis signal transduction system that modulates chemotaxis in response to various stimuli. Catalyzes the demethylation of specific methylglutamate residues introduced into the chemoreceptors (methyl-accepting chemotaxis proteins or MCP) by CheR. Also mediates the irreversible deamidation of specific glutamine residues to glutamic acid.</text>
</comment>
<keyword evidence="1 5" id="KW-0963">Cytoplasm</keyword>
<evidence type="ECO:0000256" key="5">
    <source>
        <dbReference type="HAMAP-Rule" id="MF_00099"/>
    </source>
</evidence>
<dbReference type="CDD" id="cd17541">
    <property type="entry name" value="REC_CheB-like"/>
    <property type="match status" value="1"/>
</dbReference>
<comment type="catalytic activity">
    <reaction evidence="4 5">
        <text>[protein]-L-glutamate 5-O-methyl ester + H2O = L-glutamyl-[protein] + methanol + H(+)</text>
        <dbReference type="Rhea" id="RHEA:23236"/>
        <dbReference type="Rhea" id="RHEA-COMP:10208"/>
        <dbReference type="Rhea" id="RHEA-COMP:10311"/>
        <dbReference type="ChEBI" id="CHEBI:15377"/>
        <dbReference type="ChEBI" id="CHEBI:15378"/>
        <dbReference type="ChEBI" id="CHEBI:17790"/>
        <dbReference type="ChEBI" id="CHEBI:29973"/>
        <dbReference type="ChEBI" id="CHEBI:82795"/>
        <dbReference type="EC" id="3.1.1.61"/>
    </reaction>
</comment>
<dbReference type="PANTHER" id="PTHR42872:SF6">
    <property type="entry name" value="PROTEIN-GLUTAMATE METHYLESTERASE_PROTEIN-GLUTAMINE GLUTAMINASE"/>
    <property type="match status" value="1"/>
</dbReference>
<dbReference type="PROSITE" id="PS50110">
    <property type="entry name" value="RESPONSE_REGULATORY"/>
    <property type="match status" value="1"/>
</dbReference>
<comment type="PTM">
    <text evidence="5">Phosphorylated by CheA. Phosphorylation of the N-terminal regulatory domain activates the methylesterase activity.</text>
</comment>
<dbReference type="InterPro" id="IPR001789">
    <property type="entry name" value="Sig_transdc_resp-reg_receiver"/>
</dbReference>
<keyword evidence="11" id="KW-1185">Reference proteome</keyword>
<evidence type="ECO:0000256" key="4">
    <source>
        <dbReference type="ARBA" id="ARBA00048267"/>
    </source>
</evidence>
<dbReference type="RefSeq" id="WP_092116502.1">
    <property type="nucleotide sequence ID" value="NZ_FMXO01000001.1"/>
</dbReference>
<proteinExistence type="inferred from homology"/>
<keyword evidence="3 5" id="KW-0378">Hydrolase</keyword>